<dbReference type="Pfam" id="PF03793">
    <property type="entry name" value="PASTA"/>
    <property type="match status" value="1"/>
</dbReference>
<keyword evidence="5" id="KW-0328">Glycosyltransferase</keyword>
<keyword evidence="5" id="KW-0808">Transferase</keyword>
<feature type="domain" description="PASTA" evidence="4">
    <location>
        <begin position="607"/>
        <end position="665"/>
    </location>
</feature>
<dbReference type="InterPro" id="IPR001460">
    <property type="entry name" value="PCN-bd_Tpept"/>
</dbReference>
<dbReference type="Pfam" id="PF03717">
    <property type="entry name" value="PBP_dimer"/>
    <property type="match status" value="1"/>
</dbReference>
<dbReference type="InterPro" id="IPR050515">
    <property type="entry name" value="Beta-lactam/transpept"/>
</dbReference>
<evidence type="ECO:0000256" key="3">
    <source>
        <dbReference type="SAM" id="Phobius"/>
    </source>
</evidence>
<evidence type="ECO:0000313" key="5">
    <source>
        <dbReference type="EMBL" id="AIF20824.1"/>
    </source>
</evidence>
<dbReference type="InterPro" id="IPR012338">
    <property type="entry name" value="Beta-lactam/transpept-like"/>
</dbReference>
<protein>
    <submittedName>
        <fullName evidence="5">Peptidoglycan glycosyl transferase (FtsI)</fullName>
        <ecNumber evidence="5">2.4.1.129</ecNumber>
    </submittedName>
</protein>
<proteinExistence type="predicted"/>
<feature type="transmembrane region" description="Helical" evidence="3">
    <location>
        <begin position="12"/>
        <end position="31"/>
    </location>
</feature>
<dbReference type="EC" id="2.4.1.129" evidence="5"/>
<dbReference type="GO" id="GO:0005886">
    <property type="term" value="C:plasma membrane"/>
    <property type="evidence" value="ECO:0007669"/>
    <property type="project" value="TreeGrafter"/>
</dbReference>
<dbReference type="InterPro" id="IPR036138">
    <property type="entry name" value="PBP_dimer_sf"/>
</dbReference>
<evidence type="ECO:0000256" key="1">
    <source>
        <dbReference type="ARBA" id="ARBA00004370"/>
    </source>
</evidence>
<sequence>MTKTYLKFRSRVIFTSGFIVFCWVGLSIRLFQIQIVDGEELRLKGQSQGMVQKPLKAVRGNIFDRDNVAFTRNIIHYSFGVHPAKIENKEEFAEHISQTLDGDKDKYLKKLNSSRSFEYLERNMQKTHCKKLLLDKPPGLIVDRDSRRYYPHGNLASQTLGFVDLDDKGISGIEQIYNRYLHGTPGWVVRQMSGRGNSMLKTNLPQKQPVDGANIQLTIDLDYQAILQEELAIQLEKSAATSAMGLILNPQTGAILAMATVPDFDPNYPGRGEMSWQRNKVITDQFEPGSTYKIVPVIAAIDQNTVSMWQEFNCENGSYMFAGRTIRDWEDFGLLTMPQIMENSSNVGIIKIAETLSQNNLYRYSRDLGFGMHTQIKLAGEHPGTLRQVTEWSDISLAELSLGHEVGVTALQLGMAYAAIANGGFLLKPRLVKQIVSSTGKTVYQEQPEVIRKVASKEVMTMMTDMLCRVVDTGTGIKAAIKGWPIAGKTGTAQKFIDGQYSNKKFISNFVGFLPADNPQLVGVIILDEPKIGYHWGGHGAAPVFHRVMERIINMDDSIRLLKPQTIDSDHMLVQERLPLPHTSDNTEANPVVLSKAIAVIPVVQKDNGDSFLPDVRGMSLRKARTVLREIGIRTYFKGSGKVIWQSPKPGTILAAGSICTIGLK</sequence>
<dbReference type="SUPFAM" id="SSF56601">
    <property type="entry name" value="beta-lactamase/transpeptidase-like"/>
    <property type="match status" value="1"/>
</dbReference>
<dbReference type="SMART" id="SM00740">
    <property type="entry name" value="PASTA"/>
    <property type="match status" value="1"/>
</dbReference>
<dbReference type="GO" id="GO:0016757">
    <property type="term" value="F:glycosyltransferase activity"/>
    <property type="evidence" value="ECO:0007669"/>
    <property type="project" value="UniProtKB-KW"/>
</dbReference>
<dbReference type="AlphaFoldDB" id="A0A075HYU6"/>
<dbReference type="CDD" id="cd06575">
    <property type="entry name" value="PASTA_Pbp2x-like_2"/>
    <property type="match status" value="1"/>
</dbReference>
<dbReference type="PROSITE" id="PS51178">
    <property type="entry name" value="PASTA"/>
    <property type="match status" value="1"/>
</dbReference>
<dbReference type="Gene3D" id="3.30.450.330">
    <property type="match status" value="1"/>
</dbReference>
<dbReference type="InterPro" id="IPR005311">
    <property type="entry name" value="PBP_dimer"/>
</dbReference>
<gene>
    <name evidence="5" type="primary">ftsI</name>
</gene>
<dbReference type="EMBL" id="KF901176">
    <property type="protein sequence ID" value="AIF20824.1"/>
    <property type="molecule type" value="Genomic_DNA"/>
</dbReference>
<evidence type="ECO:0000259" key="4">
    <source>
        <dbReference type="PROSITE" id="PS51178"/>
    </source>
</evidence>
<dbReference type="GO" id="GO:0008658">
    <property type="term" value="F:penicillin binding"/>
    <property type="evidence" value="ECO:0007669"/>
    <property type="project" value="InterPro"/>
</dbReference>
<reference evidence="5" key="1">
    <citation type="journal article" date="2014" name="Genome Biol. Evol.">
        <title>Pangenome evidence for extensive interdomain horizontal transfer affecting lineage core and shell genes in uncultured planktonic thaumarchaeota and euryarchaeota.</title>
        <authorList>
            <person name="Deschamps P."/>
            <person name="Zivanovic Y."/>
            <person name="Moreira D."/>
            <person name="Rodriguez-Valera F."/>
            <person name="Lopez-Garcia P."/>
        </authorList>
    </citation>
    <scope>NUCLEOTIDE SEQUENCE</scope>
</reference>
<dbReference type="Gene3D" id="3.90.1310.10">
    <property type="entry name" value="Penicillin-binding protein 2a (Domain 2)"/>
    <property type="match status" value="1"/>
</dbReference>
<accession>A0A075HYU6</accession>
<dbReference type="Gene3D" id="3.40.710.10">
    <property type="entry name" value="DD-peptidase/beta-lactamase superfamily"/>
    <property type="match status" value="1"/>
</dbReference>
<evidence type="ECO:0000256" key="2">
    <source>
        <dbReference type="ARBA" id="ARBA00023136"/>
    </source>
</evidence>
<organism evidence="5">
    <name type="scientific">uncultured marine group II/III euryarchaeote KM3_94_C01</name>
    <dbReference type="NCBI Taxonomy" id="1456545"/>
    <lineage>
        <taxon>Archaea</taxon>
        <taxon>Methanobacteriati</taxon>
        <taxon>Methanobacteriota</taxon>
        <taxon>environmental samples</taxon>
    </lineage>
</organism>
<name>A0A075HYU6_9EURY</name>
<comment type="subcellular location">
    <subcellularLocation>
        <location evidence="1">Membrane</location>
    </subcellularLocation>
</comment>
<dbReference type="GO" id="GO:0071555">
    <property type="term" value="P:cell wall organization"/>
    <property type="evidence" value="ECO:0007669"/>
    <property type="project" value="TreeGrafter"/>
</dbReference>
<dbReference type="Pfam" id="PF00905">
    <property type="entry name" value="Transpeptidase"/>
    <property type="match status" value="1"/>
</dbReference>
<dbReference type="PANTHER" id="PTHR30627">
    <property type="entry name" value="PEPTIDOGLYCAN D,D-TRANSPEPTIDASE"/>
    <property type="match status" value="1"/>
</dbReference>
<dbReference type="InterPro" id="IPR005543">
    <property type="entry name" value="PASTA_dom"/>
</dbReference>
<keyword evidence="3" id="KW-1133">Transmembrane helix</keyword>
<keyword evidence="3" id="KW-0812">Transmembrane</keyword>
<dbReference type="SUPFAM" id="SSF56519">
    <property type="entry name" value="Penicillin binding protein dimerisation domain"/>
    <property type="match status" value="1"/>
</dbReference>
<dbReference type="Gene3D" id="3.30.10.20">
    <property type="match status" value="1"/>
</dbReference>
<dbReference type="SUPFAM" id="SSF54184">
    <property type="entry name" value="Penicillin-binding protein 2x (pbp-2x), c-terminal domain"/>
    <property type="match status" value="1"/>
</dbReference>
<dbReference type="PANTHER" id="PTHR30627:SF1">
    <property type="entry name" value="PEPTIDOGLYCAN D,D-TRANSPEPTIDASE FTSI"/>
    <property type="match status" value="1"/>
</dbReference>
<keyword evidence="2 3" id="KW-0472">Membrane</keyword>